<dbReference type="SUPFAM" id="SSF47384">
    <property type="entry name" value="Homodimeric domain of signal transducing histidine kinase"/>
    <property type="match status" value="1"/>
</dbReference>
<comment type="catalytic activity">
    <reaction evidence="1">
        <text>ATP + protein L-histidine = ADP + protein N-phospho-L-histidine.</text>
        <dbReference type="EC" id="2.7.13.3"/>
    </reaction>
</comment>
<dbReference type="EMBL" id="AP025592">
    <property type="protein sequence ID" value="BDG09739.1"/>
    <property type="molecule type" value="Genomic_DNA"/>
</dbReference>
<evidence type="ECO:0000256" key="4">
    <source>
        <dbReference type="PROSITE-ProRule" id="PRU00169"/>
    </source>
</evidence>
<dbReference type="Gene3D" id="3.30.565.10">
    <property type="entry name" value="Histidine kinase-like ATPase, C-terminal domain"/>
    <property type="match status" value="1"/>
</dbReference>
<dbReference type="PROSITE" id="PS50109">
    <property type="entry name" value="HIS_KIN"/>
    <property type="match status" value="1"/>
</dbReference>
<dbReference type="InterPro" id="IPR004358">
    <property type="entry name" value="Sig_transdc_His_kin-like_C"/>
</dbReference>
<dbReference type="InterPro" id="IPR036890">
    <property type="entry name" value="HATPase_C_sf"/>
</dbReference>
<dbReference type="Pfam" id="PF02518">
    <property type="entry name" value="HATPase_c"/>
    <property type="match status" value="1"/>
</dbReference>
<dbReference type="SUPFAM" id="SSF52172">
    <property type="entry name" value="CheY-like"/>
    <property type="match status" value="1"/>
</dbReference>
<dbReference type="PANTHER" id="PTHR43065:SF42">
    <property type="entry name" value="TWO-COMPONENT SENSOR PPRA"/>
    <property type="match status" value="1"/>
</dbReference>
<dbReference type="Gene3D" id="3.40.50.2300">
    <property type="match status" value="1"/>
</dbReference>
<dbReference type="InterPro" id="IPR036097">
    <property type="entry name" value="HisK_dim/P_sf"/>
</dbReference>
<evidence type="ECO:0000256" key="1">
    <source>
        <dbReference type="ARBA" id="ARBA00000085"/>
    </source>
</evidence>
<dbReference type="SMART" id="SM00387">
    <property type="entry name" value="HATPase_c"/>
    <property type="match status" value="1"/>
</dbReference>
<dbReference type="EC" id="2.7.13.3" evidence="2"/>
<dbReference type="InterPro" id="IPR003594">
    <property type="entry name" value="HATPase_dom"/>
</dbReference>
<dbReference type="SUPFAM" id="SSF55785">
    <property type="entry name" value="PYP-like sensor domain (PAS domain)"/>
    <property type="match status" value="1"/>
</dbReference>
<dbReference type="InterPro" id="IPR003661">
    <property type="entry name" value="HisK_dim/P_dom"/>
</dbReference>
<name>A0ABN6N943_9BACT</name>
<dbReference type="SUPFAM" id="SSF55874">
    <property type="entry name" value="ATPase domain of HSP90 chaperone/DNA topoisomerase II/histidine kinase"/>
    <property type="match status" value="1"/>
</dbReference>
<feature type="domain" description="PAS" evidence="7">
    <location>
        <begin position="113"/>
        <end position="192"/>
    </location>
</feature>
<dbReference type="PROSITE" id="PS50110">
    <property type="entry name" value="RESPONSE_REGULATORY"/>
    <property type="match status" value="1"/>
</dbReference>
<dbReference type="InterPro" id="IPR035965">
    <property type="entry name" value="PAS-like_dom_sf"/>
</dbReference>
<sequence length="611" mass="66254">MAPSPRLPSSSYPGLDEALAARLTGPADDAGPSGASGLRPEVWIPLLYLALSGAWISFSDHLVAAAARTSEEYAQWSTWKGLGFTVVTALLLHAGMRWALERQRRAQQQVVLREALLRAITDALADPVFVKDRAGNFVFANPATLSTLGRRPEEVLGRSDRQIHGDAAVGEAVMAHDRRIVATGQPEALEEWLETPRGRRLHLTTRSPFRDAAREIVGVVGVSRDITERKKAEEQLLQSQKLESIGRLAGGVAHDFNNLLTAILACSASLKEDLARGAAAQPEDVEEILAAGERARDLTRQLLAFARKQVIAPVALDLNAVVRGMQKLLDRLLGEDVELRVKLQPGLWTLHADPGQVEQVILNLVVNARDAMPRGGVLELETRNATEEPAQDPERMPGEWVRLAVRDSGEGMSPEVRAHLFEPFFTTKDPGKGTGLGLATVYGIVQQAGGHAHVQTELGRGTCFELCFPRVIAAAPPYARPVAPQATGGKETVLVVEDEPQVRAVTVRVLRAAGYEVVAAADPREALALEWEEPGRLRLLVTDVVMPGMDGRALAQELRRRHSGLKVLFVSGYPQEIIAERGVLEPGIDFLEKPFTGPGLLSRVRAVLDAG</sequence>
<dbReference type="Pfam" id="PF08448">
    <property type="entry name" value="PAS_4"/>
    <property type="match status" value="1"/>
</dbReference>
<dbReference type="InterPro" id="IPR005467">
    <property type="entry name" value="His_kinase_dom"/>
</dbReference>
<dbReference type="PRINTS" id="PR00344">
    <property type="entry name" value="BCTRLSENSOR"/>
</dbReference>
<evidence type="ECO:0000259" key="8">
    <source>
        <dbReference type="PROSITE" id="PS50113"/>
    </source>
</evidence>
<evidence type="ECO:0000313" key="10">
    <source>
        <dbReference type="Proteomes" id="UP001162734"/>
    </source>
</evidence>
<evidence type="ECO:0000256" key="2">
    <source>
        <dbReference type="ARBA" id="ARBA00012438"/>
    </source>
</evidence>
<keyword evidence="10" id="KW-1185">Reference proteome</keyword>
<feature type="domain" description="PAC" evidence="8">
    <location>
        <begin position="187"/>
        <end position="238"/>
    </location>
</feature>
<protein>
    <recommendedName>
        <fullName evidence="2">histidine kinase</fullName>
        <ecNumber evidence="2">2.7.13.3</ecNumber>
    </recommendedName>
</protein>
<dbReference type="Proteomes" id="UP001162734">
    <property type="component" value="Chromosome"/>
</dbReference>
<organism evidence="9 10">
    <name type="scientific">Anaeromyxobacter paludicola</name>
    <dbReference type="NCBI Taxonomy" id="2918171"/>
    <lineage>
        <taxon>Bacteria</taxon>
        <taxon>Pseudomonadati</taxon>
        <taxon>Myxococcota</taxon>
        <taxon>Myxococcia</taxon>
        <taxon>Myxococcales</taxon>
        <taxon>Cystobacterineae</taxon>
        <taxon>Anaeromyxobacteraceae</taxon>
        <taxon>Anaeromyxobacter</taxon>
    </lineage>
</organism>
<dbReference type="Pfam" id="PF00512">
    <property type="entry name" value="HisKA"/>
    <property type="match status" value="1"/>
</dbReference>
<dbReference type="Gene3D" id="1.10.287.130">
    <property type="match status" value="1"/>
</dbReference>
<dbReference type="CDD" id="cd00130">
    <property type="entry name" value="PAS"/>
    <property type="match status" value="1"/>
</dbReference>
<dbReference type="Pfam" id="PF00072">
    <property type="entry name" value="Response_reg"/>
    <property type="match status" value="1"/>
</dbReference>
<evidence type="ECO:0000259" key="7">
    <source>
        <dbReference type="PROSITE" id="PS50112"/>
    </source>
</evidence>
<gene>
    <name evidence="9" type="ORF">AMPC_28520</name>
</gene>
<dbReference type="PROSITE" id="PS50112">
    <property type="entry name" value="PAS"/>
    <property type="match status" value="1"/>
</dbReference>
<dbReference type="Gene3D" id="3.30.450.20">
    <property type="entry name" value="PAS domain"/>
    <property type="match status" value="1"/>
</dbReference>
<dbReference type="InterPro" id="IPR011006">
    <property type="entry name" value="CheY-like_superfamily"/>
</dbReference>
<dbReference type="SMART" id="SM00388">
    <property type="entry name" value="HisKA"/>
    <property type="match status" value="1"/>
</dbReference>
<evidence type="ECO:0000259" key="5">
    <source>
        <dbReference type="PROSITE" id="PS50109"/>
    </source>
</evidence>
<dbReference type="InterPro" id="IPR013656">
    <property type="entry name" value="PAS_4"/>
</dbReference>
<dbReference type="RefSeq" id="WP_248342025.1">
    <property type="nucleotide sequence ID" value="NZ_AP025592.1"/>
</dbReference>
<dbReference type="CDD" id="cd00082">
    <property type="entry name" value="HisKA"/>
    <property type="match status" value="1"/>
</dbReference>
<dbReference type="PROSITE" id="PS50113">
    <property type="entry name" value="PAC"/>
    <property type="match status" value="1"/>
</dbReference>
<dbReference type="SMART" id="SM00091">
    <property type="entry name" value="PAS"/>
    <property type="match status" value="1"/>
</dbReference>
<evidence type="ECO:0000313" key="9">
    <source>
        <dbReference type="EMBL" id="BDG09739.1"/>
    </source>
</evidence>
<dbReference type="InterPro" id="IPR000700">
    <property type="entry name" value="PAS-assoc_C"/>
</dbReference>
<accession>A0ABN6N943</accession>
<reference evidence="10" key="1">
    <citation type="journal article" date="2022" name="Int. J. Syst. Evol. Microbiol.">
        <title>Anaeromyxobacter oryzae sp. nov., Anaeromyxobacter diazotrophicus sp. nov. and Anaeromyxobacter paludicola sp. nov., isolated from paddy soils.</title>
        <authorList>
            <person name="Itoh H."/>
            <person name="Xu Z."/>
            <person name="Mise K."/>
            <person name="Masuda Y."/>
            <person name="Ushijima N."/>
            <person name="Hayakawa C."/>
            <person name="Shiratori Y."/>
            <person name="Senoo K."/>
        </authorList>
    </citation>
    <scope>NUCLEOTIDE SEQUENCE [LARGE SCALE GENOMIC DNA]</scope>
    <source>
        <strain evidence="10">Red630</strain>
    </source>
</reference>
<dbReference type="PANTHER" id="PTHR43065">
    <property type="entry name" value="SENSOR HISTIDINE KINASE"/>
    <property type="match status" value="1"/>
</dbReference>
<dbReference type="InterPro" id="IPR001789">
    <property type="entry name" value="Sig_transdc_resp-reg_receiver"/>
</dbReference>
<dbReference type="SMART" id="SM00448">
    <property type="entry name" value="REC"/>
    <property type="match status" value="1"/>
</dbReference>
<dbReference type="InterPro" id="IPR000014">
    <property type="entry name" value="PAS"/>
</dbReference>
<evidence type="ECO:0000256" key="3">
    <source>
        <dbReference type="ARBA" id="ARBA00022553"/>
    </source>
</evidence>
<feature type="domain" description="Histidine kinase" evidence="5">
    <location>
        <begin position="251"/>
        <end position="472"/>
    </location>
</feature>
<proteinExistence type="predicted"/>
<evidence type="ECO:0000259" key="6">
    <source>
        <dbReference type="PROSITE" id="PS50110"/>
    </source>
</evidence>
<feature type="modified residue" description="4-aspartylphosphate" evidence="4">
    <location>
        <position position="543"/>
    </location>
</feature>
<feature type="domain" description="Response regulatory" evidence="6">
    <location>
        <begin position="492"/>
        <end position="608"/>
    </location>
</feature>
<keyword evidence="3 4" id="KW-0597">Phosphoprotein</keyword>
<dbReference type="NCBIfam" id="TIGR00229">
    <property type="entry name" value="sensory_box"/>
    <property type="match status" value="1"/>
</dbReference>